<dbReference type="InterPro" id="IPR025388">
    <property type="entry name" value="Alginate_export_dom"/>
</dbReference>
<dbReference type="HOGENOM" id="CLU_038567_0_0_10"/>
<reference evidence="3" key="1">
    <citation type="submission" date="2012-02" db="EMBL/GenBank/DDBJ databases">
        <title>The complete genome of Solitalea canadensis DSM 3403.</title>
        <authorList>
            <consortium name="US DOE Joint Genome Institute (JGI-PGF)"/>
            <person name="Lucas S."/>
            <person name="Copeland A."/>
            <person name="Lapidus A."/>
            <person name="Glavina del Rio T."/>
            <person name="Dalin E."/>
            <person name="Tice H."/>
            <person name="Bruce D."/>
            <person name="Goodwin L."/>
            <person name="Pitluck S."/>
            <person name="Peters L."/>
            <person name="Ovchinnikova G."/>
            <person name="Lu M."/>
            <person name="Kyrpides N."/>
            <person name="Mavromatis K."/>
            <person name="Ivanova N."/>
            <person name="Brettin T."/>
            <person name="Detter J.C."/>
            <person name="Han C."/>
            <person name="Larimer F."/>
            <person name="Land M."/>
            <person name="Hauser L."/>
            <person name="Markowitz V."/>
            <person name="Cheng J.-F."/>
            <person name="Hugenholtz P."/>
            <person name="Woyke T."/>
            <person name="Wu D."/>
            <person name="Spring S."/>
            <person name="Schroeder M."/>
            <person name="Kopitz M."/>
            <person name="Brambilla E."/>
            <person name="Klenk H.-P."/>
            <person name="Eisen J.A."/>
        </authorList>
    </citation>
    <scope>NUCLEOTIDE SEQUENCE</scope>
    <source>
        <strain evidence="3">DSM 3403</strain>
    </source>
</reference>
<protein>
    <recommendedName>
        <fullName evidence="2">Alginate export domain-containing protein</fullName>
    </recommendedName>
</protein>
<feature type="signal peptide" evidence="1">
    <location>
        <begin position="1"/>
        <end position="22"/>
    </location>
</feature>
<dbReference type="EMBL" id="CP003349">
    <property type="protein sequence ID" value="AFD05467.1"/>
    <property type="molecule type" value="Genomic_DNA"/>
</dbReference>
<feature type="domain" description="Alginate export" evidence="2">
    <location>
        <begin position="24"/>
        <end position="384"/>
    </location>
</feature>
<gene>
    <name evidence="3" type="ordered locus">Solca_0324</name>
</gene>
<evidence type="ECO:0000256" key="1">
    <source>
        <dbReference type="SAM" id="SignalP"/>
    </source>
</evidence>
<keyword evidence="1" id="KW-0732">Signal</keyword>
<evidence type="ECO:0000313" key="4">
    <source>
        <dbReference type="Proteomes" id="UP000007590"/>
    </source>
</evidence>
<evidence type="ECO:0000259" key="2">
    <source>
        <dbReference type="Pfam" id="PF13372"/>
    </source>
</evidence>
<dbReference type="eggNOG" id="COG3203">
    <property type="taxonomic scope" value="Bacteria"/>
</dbReference>
<feature type="chain" id="PRO_5003615440" description="Alginate export domain-containing protein" evidence="1">
    <location>
        <begin position="23"/>
        <end position="423"/>
    </location>
</feature>
<proteinExistence type="predicted"/>
<sequence>MKMKNNRILLAFLACIPFAANAQQLDVSAQLRTRTEFRDGYRTIKTETAPQNDPAYFLSQRTRLNFLYTSPQFEMKVTPQDVHVWGSQLGSTNTPASFGLYEAWGAVNIDANWKLKIGRQEIIFDDQRLMGNLDWAQSGRSFDALTVSYKKDNYNVQFGGAFNQVSEKNSTTNYVASNAKVLGFIHPQLKTAKGVVTATFITDAYQANDIDSKLYWRFTQGMYTDQVFGKVLLNAQAYYQAGSDITDKSISAYLAGLKLGYKFDKLIVAGGADIVSGTSSTAGKNNSFNTLYATNHKFYGWMDYYIAFPGDVKNLGLNDYYLTLNYLHSKKFDLSATGHFFTTNKESGIQNNKELNSSLGQDIDLGFNWKLNDFIKLNGGYSFYLITSTTEYVKNTTYGNGRTGHWGWLALDITPSLFSTAKK</sequence>
<organism evidence="3 4">
    <name type="scientific">Solitalea canadensis (strain ATCC 29591 / DSM 3403 / JCM 21819 / LMG 8368 / NBRC 15130 / NCIMB 12057 / USAM 9D)</name>
    <name type="common">Flexibacter canadensis</name>
    <dbReference type="NCBI Taxonomy" id="929556"/>
    <lineage>
        <taxon>Bacteria</taxon>
        <taxon>Pseudomonadati</taxon>
        <taxon>Bacteroidota</taxon>
        <taxon>Sphingobacteriia</taxon>
        <taxon>Sphingobacteriales</taxon>
        <taxon>Sphingobacteriaceae</taxon>
        <taxon>Solitalea</taxon>
    </lineage>
</organism>
<dbReference type="Pfam" id="PF13372">
    <property type="entry name" value="Alginate_exp"/>
    <property type="match status" value="1"/>
</dbReference>
<evidence type="ECO:0000313" key="3">
    <source>
        <dbReference type="EMBL" id="AFD05467.1"/>
    </source>
</evidence>
<dbReference type="STRING" id="929556.Solca_0324"/>
<accession>H8KXQ2</accession>
<dbReference type="AlphaFoldDB" id="H8KXQ2"/>
<dbReference type="KEGG" id="scn:Solca_0324"/>
<dbReference type="Proteomes" id="UP000007590">
    <property type="component" value="Chromosome"/>
</dbReference>
<name>H8KXQ2_SOLCM</name>
<keyword evidence="4" id="KW-1185">Reference proteome</keyword>